<keyword evidence="7" id="KW-0675">Receptor</keyword>
<dbReference type="PRINTS" id="PR01904">
    <property type="entry name" value="GPR40FAMILY"/>
</dbReference>
<feature type="transmembrane region" description="Helical" evidence="9">
    <location>
        <begin position="120"/>
        <end position="142"/>
    </location>
</feature>
<evidence type="ECO:0000256" key="3">
    <source>
        <dbReference type="ARBA" id="ARBA00022692"/>
    </source>
</evidence>
<dbReference type="Gene3D" id="1.20.1070.10">
    <property type="entry name" value="Rhodopsin 7-helix transmembrane proteins"/>
    <property type="match status" value="1"/>
</dbReference>
<dbReference type="CDD" id="cd15170">
    <property type="entry name" value="7tmA_FFAR2_FFAR3"/>
    <property type="match status" value="1"/>
</dbReference>
<keyword evidence="5" id="KW-0297">G-protein coupled receptor</keyword>
<dbReference type="Pfam" id="PF00001">
    <property type="entry name" value="7tm_1"/>
    <property type="match status" value="1"/>
</dbReference>
<protein>
    <submittedName>
        <fullName evidence="11">Si:dkey-211g8.7</fullName>
    </submittedName>
</protein>
<feature type="transmembrane region" description="Helical" evidence="9">
    <location>
        <begin position="184"/>
        <end position="209"/>
    </location>
</feature>
<evidence type="ECO:0000313" key="12">
    <source>
        <dbReference type="Proteomes" id="UP000694701"/>
    </source>
</evidence>
<dbReference type="GO" id="GO:0004930">
    <property type="term" value="F:G protein-coupled receptor activity"/>
    <property type="evidence" value="ECO:0007669"/>
    <property type="project" value="UniProtKB-KW"/>
</dbReference>
<feature type="transmembrane region" description="Helical" evidence="9">
    <location>
        <begin position="221"/>
        <end position="241"/>
    </location>
</feature>
<evidence type="ECO:0000256" key="9">
    <source>
        <dbReference type="SAM" id="Phobius"/>
    </source>
</evidence>
<accession>A0A8C2F2A8</accession>
<keyword evidence="2" id="KW-1003">Cell membrane</keyword>
<feature type="transmembrane region" description="Helical" evidence="9">
    <location>
        <begin position="261"/>
        <end position="279"/>
    </location>
</feature>
<dbReference type="InterPro" id="IPR017452">
    <property type="entry name" value="GPCR_Rhodpsn_7TM"/>
</dbReference>
<evidence type="ECO:0000256" key="1">
    <source>
        <dbReference type="ARBA" id="ARBA00004651"/>
    </source>
</evidence>
<evidence type="ECO:0000256" key="6">
    <source>
        <dbReference type="ARBA" id="ARBA00023136"/>
    </source>
</evidence>
<keyword evidence="3 9" id="KW-0812">Transmembrane</keyword>
<sequence length="319" mass="36221">MSEDLTVFLAIYIIAFLIGFPNTVLAFCLCIRKIHSKPIPIDIFMLNLAASDLVFLTFLPLKMKEDADNMVWKMPEALCRFSVLMFFLPLYSSSLFLAAISAERYVCAAFPVRYKSPKRIVYTTVICVVTWVIIAVASVFAYKAAFLDSNEADNTTNNHSLKAPQSCYINFTSKQLTELLPVRFGIAVGFFLLPLLICCFCYISLIRILMKCPIFKRQRKLRVVGLVVGTLLVFAISFAPYNASHVVGFIKKENPDWRMKALMLSTLNTCFDPIIFFCISKDMRRAIKVCAKALFIHSKKCWVISTQLWVKFALTQLLG</sequence>
<proteinExistence type="predicted"/>
<dbReference type="GO" id="GO:0005886">
    <property type="term" value="C:plasma membrane"/>
    <property type="evidence" value="ECO:0007669"/>
    <property type="project" value="UniProtKB-SubCell"/>
</dbReference>
<evidence type="ECO:0000313" key="11">
    <source>
        <dbReference type="Ensembl" id="ENSCCRP00020049050.1"/>
    </source>
</evidence>
<evidence type="ECO:0000256" key="5">
    <source>
        <dbReference type="ARBA" id="ARBA00023040"/>
    </source>
</evidence>
<dbReference type="PANTHER" id="PTHR45822:SF3">
    <property type="entry name" value="FREE FATTY ACID RECEPTOR 3-LIKE-RELATED"/>
    <property type="match status" value="1"/>
</dbReference>
<feature type="transmembrane region" description="Helical" evidence="9">
    <location>
        <begin position="81"/>
        <end position="100"/>
    </location>
</feature>
<reference evidence="11" key="1">
    <citation type="submission" date="2025-08" db="UniProtKB">
        <authorList>
            <consortium name="Ensembl"/>
        </authorList>
    </citation>
    <scope>IDENTIFICATION</scope>
</reference>
<evidence type="ECO:0000256" key="8">
    <source>
        <dbReference type="ARBA" id="ARBA00023224"/>
    </source>
</evidence>
<evidence type="ECO:0000256" key="2">
    <source>
        <dbReference type="ARBA" id="ARBA00022475"/>
    </source>
</evidence>
<dbReference type="Ensembl" id="ENSCCRT00020053463.1">
    <property type="protein sequence ID" value="ENSCCRP00020049050.1"/>
    <property type="gene ID" value="ENSCCRG00020021794.1"/>
</dbReference>
<feature type="transmembrane region" description="Helical" evidence="9">
    <location>
        <begin position="6"/>
        <end position="31"/>
    </location>
</feature>
<dbReference type="InterPro" id="IPR000276">
    <property type="entry name" value="GPCR_Rhodpsn"/>
</dbReference>
<evidence type="ECO:0000259" key="10">
    <source>
        <dbReference type="PROSITE" id="PS50262"/>
    </source>
</evidence>
<feature type="domain" description="G-protein coupled receptors family 1 profile" evidence="10">
    <location>
        <begin position="21"/>
        <end position="276"/>
    </location>
</feature>
<dbReference type="GO" id="GO:0071398">
    <property type="term" value="P:cellular response to fatty acid"/>
    <property type="evidence" value="ECO:0007669"/>
    <property type="project" value="TreeGrafter"/>
</dbReference>
<dbReference type="Proteomes" id="UP000694701">
    <property type="component" value="Unplaced"/>
</dbReference>
<dbReference type="PROSITE" id="PS50262">
    <property type="entry name" value="G_PROTEIN_RECEP_F1_2"/>
    <property type="match status" value="1"/>
</dbReference>
<dbReference type="InterPro" id="IPR013312">
    <property type="entry name" value="GPR40-rel_orph"/>
</dbReference>
<comment type="subcellular location">
    <subcellularLocation>
        <location evidence="1">Cell membrane</location>
        <topology evidence="1">Multi-pass membrane protein</topology>
    </subcellularLocation>
</comment>
<evidence type="ECO:0000256" key="7">
    <source>
        <dbReference type="ARBA" id="ARBA00023170"/>
    </source>
</evidence>
<dbReference type="PRINTS" id="PR00237">
    <property type="entry name" value="GPCRRHODOPSN"/>
</dbReference>
<keyword evidence="8" id="KW-0807">Transducer</keyword>
<dbReference type="PANTHER" id="PTHR45822">
    <property type="entry name" value="FREE FATTY ACID RECEPTOR 2-RELATED"/>
    <property type="match status" value="1"/>
</dbReference>
<feature type="transmembrane region" description="Helical" evidence="9">
    <location>
        <begin position="43"/>
        <end position="61"/>
    </location>
</feature>
<dbReference type="AlphaFoldDB" id="A0A8C2F2A8"/>
<keyword evidence="6 9" id="KW-0472">Membrane</keyword>
<evidence type="ECO:0000256" key="4">
    <source>
        <dbReference type="ARBA" id="ARBA00022989"/>
    </source>
</evidence>
<organism evidence="11 12">
    <name type="scientific">Cyprinus carpio</name>
    <name type="common">Common carp</name>
    <dbReference type="NCBI Taxonomy" id="7962"/>
    <lineage>
        <taxon>Eukaryota</taxon>
        <taxon>Metazoa</taxon>
        <taxon>Chordata</taxon>
        <taxon>Craniata</taxon>
        <taxon>Vertebrata</taxon>
        <taxon>Euteleostomi</taxon>
        <taxon>Actinopterygii</taxon>
        <taxon>Neopterygii</taxon>
        <taxon>Teleostei</taxon>
        <taxon>Ostariophysi</taxon>
        <taxon>Cypriniformes</taxon>
        <taxon>Cyprinidae</taxon>
        <taxon>Cyprininae</taxon>
        <taxon>Cyprinus</taxon>
    </lineage>
</organism>
<keyword evidence="4 9" id="KW-1133">Transmembrane helix</keyword>
<dbReference type="SUPFAM" id="SSF81321">
    <property type="entry name" value="Family A G protein-coupled receptor-like"/>
    <property type="match status" value="1"/>
</dbReference>
<name>A0A8C2F2A8_CYPCA</name>